<dbReference type="Proteomes" id="UP001500908">
    <property type="component" value="Unassembled WGS sequence"/>
</dbReference>
<comment type="subcellular location">
    <subcellularLocation>
        <location evidence="2">Membrane</location>
        <topology evidence="2">Multi-pass membrane protein</topology>
    </subcellularLocation>
</comment>
<feature type="domain" description="E3 Ubiquitin ligase MUL1-like" evidence="13">
    <location>
        <begin position="103"/>
        <end position="216"/>
    </location>
</feature>
<proteinExistence type="predicted"/>
<keyword evidence="10 12" id="KW-1133">Transmembrane helix</keyword>
<dbReference type="EMBL" id="BAABDD010000003">
    <property type="protein sequence ID" value="GAA3729767.1"/>
    <property type="molecule type" value="Genomic_DNA"/>
</dbReference>
<organism evidence="14 15">
    <name type="scientific">Salinactinospora qingdaonensis</name>
    <dbReference type="NCBI Taxonomy" id="702744"/>
    <lineage>
        <taxon>Bacteria</taxon>
        <taxon>Bacillati</taxon>
        <taxon>Actinomycetota</taxon>
        <taxon>Actinomycetes</taxon>
        <taxon>Streptosporangiales</taxon>
        <taxon>Nocardiopsidaceae</taxon>
        <taxon>Salinactinospora</taxon>
    </lineage>
</organism>
<evidence type="ECO:0000256" key="5">
    <source>
        <dbReference type="ARBA" id="ARBA00022692"/>
    </source>
</evidence>
<evidence type="ECO:0000256" key="10">
    <source>
        <dbReference type="ARBA" id="ARBA00022989"/>
    </source>
</evidence>
<dbReference type="RefSeq" id="WP_344967416.1">
    <property type="nucleotide sequence ID" value="NZ_BAABDD010000003.1"/>
</dbReference>
<evidence type="ECO:0000256" key="4">
    <source>
        <dbReference type="ARBA" id="ARBA00022679"/>
    </source>
</evidence>
<protein>
    <recommendedName>
        <fullName evidence="3">RING-type E3 ubiquitin transferase</fullName>
        <ecNumber evidence="3">2.3.2.27</ecNumber>
    </recommendedName>
</protein>
<keyword evidence="5 12" id="KW-0812">Transmembrane</keyword>
<keyword evidence="11 12" id="KW-0472">Membrane</keyword>
<dbReference type="Pfam" id="PF12483">
    <property type="entry name" value="GIDE"/>
    <property type="match status" value="1"/>
</dbReference>
<evidence type="ECO:0000256" key="6">
    <source>
        <dbReference type="ARBA" id="ARBA00022723"/>
    </source>
</evidence>
<sequence length="258" mass="27601">MLEFGIALLIGAAVLAPLTVILVRRWLSQRAFAAIRPTALTRLVGQQVTLTGTAVAGPAGETESRLARVDCVWQGHDVLRHYWQWADPDGSGERVRVRRCDSIAEYSSPEPFGIVGAGRAGRRETTPVLVMPQDADLNGVHMCLQRVVGRPQQGVPAPADDLLGRVKGRISGVFRGETIEFEYREWVLRSGDPIVVHGRVELRDGRPVIVAPPEGRVRIEHDAPRDVAPAPAAANALLVGGGAIASVGAGLMLTLIAG</sequence>
<feature type="transmembrane region" description="Helical" evidence="12">
    <location>
        <begin position="236"/>
        <end position="257"/>
    </location>
</feature>
<evidence type="ECO:0000256" key="8">
    <source>
        <dbReference type="ARBA" id="ARBA00022786"/>
    </source>
</evidence>
<keyword evidence="9" id="KW-0862">Zinc</keyword>
<comment type="catalytic activity">
    <reaction evidence="1">
        <text>S-ubiquitinyl-[E2 ubiquitin-conjugating enzyme]-L-cysteine + [acceptor protein]-L-lysine = [E2 ubiquitin-conjugating enzyme]-L-cysteine + N(6)-ubiquitinyl-[acceptor protein]-L-lysine.</text>
        <dbReference type="EC" id="2.3.2.27"/>
    </reaction>
</comment>
<evidence type="ECO:0000259" key="13">
    <source>
        <dbReference type="Pfam" id="PF12483"/>
    </source>
</evidence>
<reference evidence="15" key="1">
    <citation type="journal article" date="2019" name="Int. J. Syst. Evol. Microbiol.">
        <title>The Global Catalogue of Microorganisms (GCM) 10K type strain sequencing project: providing services to taxonomists for standard genome sequencing and annotation.</title>
        <authorList>
            <consortium name="The Broad Institute Genomics Platform"/>
            <consortium name="The Broad Institute Genome Sequencing Center for Infectious Disease"/>
            <person name="Wu L."/>
            <person name="Ma J."/>
        </authorList>
    </citation>
    <scope>NUCLEOTIDE SEQUENCE [LARGE SCALE GENOMIC DNA]</scope>
    <source>
        <strain evidence="15">JCM 17137</strain>
    </source>
</reference>
<accession>A0ABP7F7C4</accession>
<gene>
    <name evidence="14" type="ORF">GCM10022402_08090</name>
</gene>
<keyword evidence="6" id="KW-0479">Metal-binding</keyword>
<dbReference type="EC" id="2.3.2.27" evidence="3"/>
<comment type="caution">
    <text evidence="14">The sequence shown here is derived from an EMBL/GenBank/DDBJ whole genome shotgun (WGS) entry which is preliminary data.</text>
</comment>
<evidence type="ECO:0000256" key="7">
    <source>
        <dbReference type="ARBA" id="ARBA00022771"/>
    </source>
</evidence>
<keyword evidence="4" id="KW-0808">Transferase</keyword>
<evidence type="ECO:0000256" key="1">
    <source>
        <dbReference type="ARBA" id="ARBA00000900"/>
    </source>
</evidence>
<dbReference type="InterPro" id="IPR022170">
    <property type="entry name" value="MUL1-like"/>
</dbReference>
<name>A0ABP7F7C4_9ACTN</name>
<evidence type="ECO:0000313" key="15">
    <source>
        <dbReference type="Proteomes" id="UP001500908"/>
    </source>
</evidence>
<evidence type="ECO:0000313" key="14">
    <source>
        <dbReference type="EMBL" id="GAA3729767.1"/>
    </source>
</evidence>
<evidence type="ECO:0000256" key="3">
    <source>
        <dbReference type="ARBA" id="ARBA00012483"/>
    </source>
</evidence>
<keyword evidence="15" id="KW-1185">Reference proteome</keyword>
<evidence type="ECO:0000256" key="2">
    <source>
        <dbReference type="ARBA" id="ARBA00004141"/>
    </source>
</evidence>
<evidence type="ECO:0000256" key="11">
    <source>
        <dbReference type="ARBA" id="ARBA00023136"/>
    </source>
</evidence>
<evidence type="ECO:0000256" key="12">
    <source>
        <dbReference type="SAM" id="Phobius"/>
    </source>
</evidence>
<evidence type="ECO:0000256" key="9">
    <source>
        <dbReference type="ARBA" id="ARBA00022833"/>
    </source>
</evidence>
<keyword evidence="8" id="KW-0833">Ubl conjugation pathway</keyword>
<keyword evidence="7" id="KW-0863">Zinc-finger</keyword>